<keyword evidence="1 4" id="KW-0396">Initiation factor</keyword>
<dbReference type="InterPro" id="IPR012340">
    <property type="entry name" value="NA-bd_OB-fold"/>
</dbReference>
<dbReference type="Pfam" id="PF01176">
    <property type="entry name" value="eIF-1a"/>
    <property type="match status" value="1"/>
</dbReference>
<dbReference type="GeneID" id="22573592"/>
<dbReference type="InterPro" id="IPR001253">
    <property type="entry name" value="TIF_eIF-1A"/>
</dbReference>
<evidence type="ECO:0000313" key="4">
    <source>
        <dbReference type="EMBL" id="AIN96890.1"/>
    </source>
</evidence>
<dbReference type="OrthoDB" id="274995at2759"/>
<evidence type="ECO:0000256" key="2">
    <source>
        <dbReference type="SAM" id="MobiDB-lite"/>
    </source>
</evidence>
<feature type="region of interest" description="Disordered" evidence="2">
    <location>
        <begin position="1"/>
        <end position="25"/>
    </location>
</feature>
<dbReference type="VEuPathDB" id="TriTrypDB:LPAL13_160006400"/>
<dbReference type="Gene3D" id="2.40.50.140">
    <property type="entry name" value="Nucleic acid-binding proteins"/>
    <property type="match status" value="1"/>
</dbReference>
<dbReference type="KEGG" id="lpan:LPMP_160150"/>
<dbReference type="VEuPathDB" id="TriTrypDB:LPMP_160150"/>
<sequence length="168" mass="18709">MPKNMGKGGKSFKAGNSKGNMQNQKRDLTYANPDEGEEYAQVKKALGNLRLELQLAGGSTVIGSIRGAMVRKVWIGQGDVVLVAKREFNENDVVDIIHRFTPAEVRLLVKENAIPRDFRSAEERDNNGNTDYIFVNDEDDAQDDDDDQNAIDRNEVIMDDPLAALDNL</sequence>
<dbReference type="AlphaFoldDB" id="A0A088RM21"/>
<dbReference type="EMBL" id="CP009385">
    <property type="protein sequence ID" value="AIN96890.1"/>
    <property type="molecule type" value="Genomic_DNA"/>
</dbReference>
<dbReference type="RefSeq" id="XP_010697543.1">
    <property type="nucleotide sequence ID" value="XM_010699241.1"/>
</dbReference>
<evidence type="ECO:0000256" key="1">
    <source>
        <dbReference type="PROSITE-ProRule" id="PRU00181"/>
    </source>
</evidence>
<dbReference type="HAMAP" id="MF_00216">
    <property type="entry name" value="aIF_1A"/>
    <property type="match status" value="1"/>
</dbReference>
<evidence type="ECO:0000259" key="3">
    <source>
        <dbReference type="PROSITE" id="PS50832"/>
    </source>
</evidence>
<dbReference type="GO" id="GO:0003723">
    <property type="term" value="F:RNA binding"/>
    <property type="evidence" value="ECO:0007669"/>
    <property type="project" value="InterPro"/>
</dbReference>
<dbReference type="CDD" id="cd05793">
    <property type="entry name" value="S1_IF1A"/>
    <property type="match status" value="1"/>
</dbReference>
<name>A0A088RM21_LEIPA</name>
<feature type="domain" description="S1-like" evidence="3">
    <location>
        <begin position="24"/>
        <end position="101"/>
    </location>
</feature>
<protein>
    <submittedName>
        <fullName evidence="4">Eukaryotic translation initiation factor 1A, putative</fullName>
    </submittedName>
</protein>
<dbReference type="eggNOG" id="KOG3403">
    <property type="taxonomic scope" value="Eukaryota"/>
</dbReference>
<keyword evidence="1" id="KW-0648">Protein biosynthesis</keyword>
<dbReference type="GO" id="GO:0003743">
    <property type="term" value="F:translation initiation factor activity"/>
    <property type="evidence" value="ECO:0007669"/>
    <property type="project" value="UniProtKB-UniRule"/>
</dbReference>
<gene>
    <name evidence="4" type="ORF">LPMP_160150</name>
</gene>
<dbReference type="InterPro" id="IPR006196">
    <property type="entry name" value="RNA-binding_domain_S1_IF1"/>
</dbReference>
<organism evidence="4 5">
    <name type="scientific">Leishmania panamensis</name>
    <dbReference type="NCBI Taxonomy" id="5679"/>
    <lineage>
        <taxon>Eukaryota</taxon>
        <taxon>Discoba</taxon>
        <taxon>Euglenozoa</taxon>
        <taxon>Kinetoplastea</taxon>
        <taxon>Metakinetoplastina</taxon>
        <taxon>Trypanosomatida</taxon>
        <taxon>Trypanosomatidae</taxon>
        <taxon>Leishmaniinae</taxon>
        <taxon>Leishmania</taxon>
        <taxon>Leishmania guyanensis species complex</taxon>
    </lineage>
</organism>
<dbReference type="PROSITE" id="PS50832">
    <property type="entry name" value="S1_IF1_TYPE"/>
    <property type="match status" value="1"/>
</dbReference>
<proteinExistence type="inferred from homology"/>
<dbReference type="Proteomes" id="UP000063063">
    <property type="component" value="Chromosome 16"/>
</dbReference>
<dbReference type="FunFam" id="2.40.50.140:FF:000370">
    <property type="entry name" value="Eukaryotic translation initiation factor 1A"/>
    <property type="match status" value="1"/>
</dbReference>
<dbReference type="SUPFAM" id="SSF50249">
    <property type="entry name" value="Nucleic acid-binding proteins"/>
    <property type="match status" value="1"/>
</dbReference>
<dbReference type="PANTHER" id="PTHR21668">
    <property type="entry name" value="EIF-1A"/>
    <property type="match status" value="1"/>
</dbReference>
<evidence type="ECO:0000313" key="5">
    <source>
        <dbReference type="Proteomes" id="UP000063063"/>
    </source>
</evidence>
<accession>A0A088RM21</accession>
<reference evidence="4 5" key="1">
    <citation type="journal article" date="2015" name="Sci. Rep.">
        <title>The genome of Leishmania panamensis: insights into genomics of the L. (Viannia) subgenus.</title>
        <authorList>
            <person name="Llanes A."/>
            <person name="Restrepo C.M."/>
            <person name="Vecchio G.D."/>
            <person name="Anguizola F.J."/>
            <person name="Lleonart R."/>
        </authorList>
    </citation>
    <scope>NUCLEOTIDE SEQUENCE [LARGE SCALE GENOMIC DNA]</scope>
    <source>
        <strain evidence="4 5">MHOM/PA/94/PSC-1</strain>
    </source>
</reference>
<keyword evidence="5" id="KW-1185">Reference proteome</keyword>
<dbReference type="SMART" id="SM00652">
    <property type="entry name" value="eIF1a"/>
    <property type="match status" value="1"/>
</dbReference>